<gene>
    <name evidence="2" type="ORF">HFZ78_02430</name>
</gene>
<evidence type="ECO:0000313" key="3">
    <source>
        <dbReference type="Proteomes" id="UP000501868"/>
    </source>
</evidence>
<proteinExistence type="predicted"/>
<organism evidence="2 3">
    <name type="scientific">Priestia megaterium</name>
    <name type="common">Bacillus megaterium</name>
    <dbReference type="NCBI Taxonomy" id="1404"/>
    <lineage>
        <taxon>Bacteria</taxon>
        <taxon>Bacillati</taxon>
        <taxon>Bacillota</taxon>
        <taxon>Bacilli</taxon>
        <taxon>Bacillales</taxon>
        <taxon>Bacillaceae</taxon>
        <taxon>Priestia</taxon>
    </lineage>
</organism>
<dbReference type="InterPro" id="IPR001932">
    <property type="entry name" value="PPM-type_phosphatase-like_dom"/>
</dbReference>
<dbReference type="InterPro" id="IPR036457">
    <property type="entry name" value="PPM-type-like_dom_sf"/>
</dbReference>
<protein>
    <submittedName>
        <fullName evidence="2">SpoIIE family protein phosphatase</fullName>
    </submittedName>
</protein>
<evidence type="ECO:0000313" key="2">
    <source>
        <dbReference type="EMBL" id="QIZ05748.1"/>
    </source>
</evidence>
<dbReference type="PANTHER" id="PTHR35801">
    <property type="entry name" value="PHOSPHOSERINE PHOSPHATASE RSBX"/>
    <property type="match status" value="1"/>
</dbReference>
<dbReference type="EMBL" id="CP051128">
    <property type="protein sequence ID" value="QIZ05748.1"/>
    <property type="molecule type" value="Genomic_DNA"/>
</dbReference>
<dbReference type="InterPro" id="IPR039248">
    <property type="entry name" value="Ptase_RsbX"/>
</dbReference>
<reference evidence="2 3" key="2">
    <citation type="submission" date="2020-04" db="EMBL/GenBank/DDBJ databases">
        <authorList>
            <person name="Fomenkov A."/>
            <person name="Anton B.P."/>
            <person name="Roberts R.J."/>
        </authorList>
    </citation>
    <scope>NUCLEOTIDE SEQUENCE [LARGE SCALE GENOMIC DNA]</scope>
    <source>
        <strain evidence="2 3">S2</strain>
    </source>
</reference>
<dbReference type="Proteomes" id="UP000501868">
    <property type="component" value="Chromosome"/>
</dbReference>
<reference evidence="2 3" key="1">
    <citation type="submission" date="2020-04" db="EMBL/GenBank/DDBJ databases">
        <title>Genome-Wide Identification of 5-Methylcytosine Sites in Bacterial Genomes By High-Throughput Sequencing of MspJI Restriction Fragments.</title>
        <authorList>
            <person name="Wu V."/>
        </authorList>
    </citation>
    <scope>NUCLEOTIDE SEQUENCE [LARGE SCALE GENOMIC DNA]</scope>
    <source>
        <strain evidence="2 3">S2</strain>
    </source>
</reference>
<sequence length="199" mass="22707">MLELESNEYIQTLVYQIQKEGNVCNGDSFFIKTTDDYFICAVADGLGSGIYAHASSNAIREVVEQFHYEEVDVLIDYCNKVLKDKRGATVSLFKVDFLLKKITYSSVGNIRFVLYSPSGQFFNPVPVYGYLSGKPQKYGIETFTYEKDAKFIIHTDGIYIPAIKHLLSSIRSIEEMSNHLKMYTQTRNDDLTYIIGQLL</sequence>
<name>A0A6H1NWV8_PRIMG</name>
<dbReference type="Pfam" id="PF07228">
    <property type="entry name" value="SpoIIE"/>
    <property type="match status" value="1"/>
</dbReference>
<dbReference type="PROSITE" id="PS51746">
    <property type="entry name" value="PPM_2"/>
    <property type="match status" value="1"/>
</dbReference>
<dbReference type="Gene3D" id="3.60.40.10">
    <property type="entry name" value="PPM-type phosphatase domain"/>
    <property type="match status" value="1"/>
</dbReference>
<dbReference type="PANTHER" id="PTHR35801:SF1">
    <property type="entry name" value="PHOSPHOSERINE PHOSPHATASE RSBX"/>
    <property type="match status" value="1"/>
</dbReference>
<dbReference type="AlphaFoldDB" id="A0A6H1NWV8"/>
<feature type="domain" description="PPM-type phosphatase" evidence="1">
    <location>
        <begin position="11"/>
        <end position="198"/>
    </location>
</feature>
<dbReference type="SUPFAM" id="SSF81606">
    <property type="entry name" value="PP2C-like"/>
    <property type="match status" value="1"/>
</dbReference>
<evidence type="ECO:0000259" key="1">
    <source>
        <dbReference type="PROSITE" id="PS51746"/>
    </source>
</evidence>
<accession>A0A6H1NWV8</accession>
<dbReference type="SMART" id="SM00331">
    <property type="entry name" value="PP2C_SIG"/>
    <property type="match status" value="1"/>
</dbReference>